<dbReference type="Proteomes" id="UP000677244">
    <property type="component" value="Unassembled WGS sequence"/>
</dbReference>
<dbReference type="PANTHER" id="PTHR34216:SF3">
    <property type="entry name" value="POLY-BETA-1,6-N-ACETYL-D-GLUCOSAMINE N-DEACETYLASE"/>
    <property type="match status" value="1"/>
</dbReference>
<evidence type="ECO:0000256" key="1">
    <source>
        <dbReference type="ARBA" id="ARBA00004613"/>
    </source>
</evidence>
<evidence type="ECO:0000259" key="4">
    <source>
        <dbReference type="PROSITE" id="PS51677"/>
    </source>
</evidence>
<dbReference type="Gene3D" id="3.20.20.370">
    <property type="entry name" value="Glycoside hydrolase/deacetylase"/>
    <property type="match status" value="2"/>
</dbReference>
<comment type="subcellular location">
    <subcellularLocation>
        <location evidence="1">Secreted</location>
    </subcellularLocation>
</comment>
<comment type="caution">
    <text evidence="5">The sequence shown here is derived from an EMBL/GenBank/DDBJ whole genome shotgun (WGS) entry which is preliminary data.</text>
</comment>
<dbReference type="PANTHER" id="PTHR34216">
    <property type="match status" value="1"/>
</dbReference>
<dbReference type="InterPro" id="IPR051398">
    <property type="entry name" value="Polysacch_Deacetylase"/>
</dbReference>
<name>A0ABS3YML6_9BACT</name>
<accession>A0ABS3YML6</accession>
<dbReference type="Pfam" id="PF01522">
    <property type="entry name" value="Polysacc_deac_1"/>
    <property type="match status" value="1"/>
</dbReference>
<reference evidence="5 6" key="1">
    <citation type="submission" date="2021-03" db="EMBL/GenBank/DDBJ databases">
        <title>Assistant Professor.</title>
        <authorList>
            <person name="Huq M.A."/>
        </authorList>
    </citation>
    <scope>NUCLEOTIDE SEQUENCE [LARGE SCALE GENOMIC DNA]</scope>
    <source>
        <strain evidence="5 6">MAH-29</strain>
    </source>
</reference>
<proteinExistence type="predicted"/>
<evidence type="ECO:0000313" key="6">
    <source>
        <dbReference type="Proteomes" id="UP000677244"/>
    </source>
</evidence>
<dbReference type="RefSeq" id="WP_209136769.1">
    <property type="nucleotide sequence ID" value="NZ_JAGHKO010000001.1"/>
</dbReference>
<evidence type="ECO:0000256" key="3">
    <source>
        <dbReference type="SAM" id="SignalP"/>
    </source>
</evidence>
<dbReference type="PROSITE" id="PS51677">
    <property type="entry name" value="NODB"/>
    <property type="match status" value="1"/>
</dbReference>
<dbReference type="InterPro" id="IPR002509">
    <property type="entry name" value="NODB_dom"/>
</dbReference>
<dbReference type="SUPFAM" id="SSF88713">
    <property type="entry name" value="Glycoside hydrolase/deacetylase"/>
    <property type="match status" value="1"/>
</dbReference>
<evidence type="ECO:0000256" key="2">
    <source>
        <dbReference type="ARBA" id="ARBA00022729"/>
    </source>
</evidence>
<gene>
    <name evidence="5" type="ORF">J7I42_00330</name>
</gene>
<feature type="signal peptide" evidence="3">
    <location>
        <begin position="1"/>
        <end position="19"/>
    </location>
</feature>
<dbReference type="InterPro" id="IPR011330">
    <property type="entry name" value="Glyco_hydro/deAcase_b/a-brl"/>
</dbReference>
<evidence type="ECO:0000313" key="5">
    <source>
        <dbReference type="EMBL" id="MBO9198685.1"/>
    </source>
</evidence>
<keyword evidence="6" id="KW-1185">Reference proteome</keyword>
<sequence>MVIRSFFLLFVLMPLVLLAQTPPKTVVLTFDDAPQSHYSFVAPLLKQYGFGATFYVCEFPGVYPDSSISLNWRQVGALNKMGFEIGNHTWHHKHVPKLKEEELIKELAYIEQKGDSLGIPKMTSFCYPAYVTDTLAVRVLKQRGYTNARTGNDRPYDPTTDEPFYIPSYTISKANKDLFYKALQDAKDGQVTVFCFHGVPDNPHPWVSTEPETFKEYMQYLHDHHYRVIAMRDLNFVPAH</sequence>
<feature type="domain" description="NodB homology" evidence="4">
    <location>
        <begin position="24"/>
        <end position="237"/>
    </location>
</feature>
<protein>
    <submittedName>
        <fullName evidence="5">Polysaccharide deacetylase family protein</fullName>
    </submittedName>
</protein>
<dbReference type="CDD" id="cd10918">
    <property type="entry name" value="CE4_NodB_like_5s_6s"/>
    <property type="match status" value="1"/>
</dbReference>
<dbReference type="EMBL" id="JAGHKO010000001">
    <property type="protein sequence ID" value="MBO9198685.1"/>
    <property type="molecule type" value="Genomic_DNA"/>
</dbReference>
<organism evidence="5 6">
    <name type="scientific">Niastella soli</name>
    <dbReference type="NCBI Taxonomy" id="2821487"/>
    <lineage>
        <taxon>Bacteria</taxon>
        <taxon>Pseudomonadati</taxon>
        <taxon>Bacteroidota</taxon>
        <taxon>Chitinophagia</taxon>
        <taxon>Chitinophagales</taxon>
        <taxon>Chitinophagaceae</taxon>
        <taxon>Niastella</taxon>
    </lineage>
</organism>
<feature type="chain" id="PRO_5047251269" evidence="3">
    <location>
        <begin position="20"/>
        <end position="240"/>
    </location>
</feature>
<keyword evidence="2 3" id="KW-0732">Signal</keyword>